<comment type="caution">
    <text evidence="1">The sequence shown here is derived from an EMBL/GenBank/DDBJ whole genome shotgun (WGS) entry which is preliminary data.</text>
</comment>
<name>A0ABV3PHD8_9HYPH</name>
<dbReference type="EMBL" id="JBFNQD010000001">
    <property type="protein sequence ID" value="MEW9304744.1"/>
    <property type="molecule type" value="Genomic_DNA"/>
</dbReference>
<protein>
    <submittedName>
        <fullName evidence="1">Uncharacterized protein</fullName>
    </submittedName>
</protein>
<gene>
    <name evidence="1" type="ORF">ABXS05_04300</name>
</gene>
<sequence length="108" mass="11644">MSTLQHLADLETLFANPAPEGVQLNAELCSDLAEDIARIRFSYVAVLNLLAAEVAKNRVFLLEQADASSPGRVVAFPERREYFRVQGETIPLPPRTEILAAGPAGGAP</sequence>
<dbReference type="Proteomes" id="UP001555786">
    <property type="component" value="Unassembled WGS sequence"/>
</dbReference>
<proteinExistence type="predicted"/>
<organism evidence="1 2">
    <name type="scientific">Labrys neptuniae</name>
    <dbReference type="NCBI Taxonomy" id="376174"/>
    <lineage>
        <taxon>Bacteria</taxon>
        <taxon>Pseudomonadati</taxon>
        <taxon>Pseudomonadota</taxon>
        <taxon>Alphaproteobacteria</taxon>
        <taxon>Hyphomicrobiales</taxon>
        <taxon>Xanthobacteraceae</taxon>
        <taxon>Labrys</taxon>
    </lineage>
</organism>
<keyword evidence="2" id="KW-1185">Reference proteome</keyword>
<evidence type="ECO:0000313" key="2">
    <source>
        <dbReference type="Proteomes" id="UP001555786"/>
    </source>
</evidence>
<dbReference type="RefSeq" id="WP_367623050.1">
    <property type="nucleotide sequence ID" value="NZ_JBFNQD010000001.1"/>
</dbReference>
<reference evidence="1 2" key="1">
    <citation type="submission" date="2024-07" db="EMBL/GenBank/DDBJ databases">
        <title>Description of Labrys sedimenti sp. nov., isolated from a diclofenac-degrading enrichment culture.</title>
        <authorList>
            <person name="Tancsics A."/>
            <person name="Csepanyi A."/>
        </authorList>
    </citation>
    <scope>NUCLEOTIDE SEQUENCE [LARGE SCALE GENOMIC DNA]</scope>
    <source>
        <strain evidence="1 2">LMG 23578</strain>
    </source>
</reference>
<accession>A0ABV3PHD8</accession>
<evidence type="ECO:0000313" key="1">
    <source>
        <dbReference type="EMBL" id="MEW9304744.1"/>
    </source>
</evidence>